<evidence type="ECO:0000256" key="11">
    <source>
        <dbReference type="ARBA" id="ARBA00023002"/>
    </source>
</evidence>
<evidence type="ECO:0000256" key="2">
    <source>
        <dbReference type="ARBA" id="ARBA00004882"/>
    </source>
</evidence>
<dbReference type="GO" id="GO:0008703">
    <property type="term" value="F:5-amino-6-(5-phosphoribosylamino)uracil reductase activity"/>
    <property type="evidence" value="ECO:0007669"/>
    <property type="project" value="UniProtKB-EC"/>
</dbReference>
<dbReference type="InterPro" id="IPR004794">
    <property type="entry name" value="Eubact_RibD"/>
</dbReference>
<feature type="active site" description="Proton donor" evidence="14">
    <location>
        <position position="59"/>
    </location>
</feature>
<evidence type="ECO:0000256" key="4">
    <source>
        <dbReference type="ARBA" id="ARBA00005259"/>
    </source>
</evidence>
<evidence type="ECO:0000256" key="5">
    <source>
        <dbReference type="ARBA" id="ARBA00007417"/>
    </source>
</evidence>
<gene>
    <name evidence="18" type="primary">ribD</name>
    <name evidence="18" type="ORF">IFK94_05905</name>
</gene>
<dbReference type="Gene3D" id="3.40.430.10">
    <property type="entry name" value="Dihydrofolate Reductase, subunit A"/>
    <property type="match status" value="1"/>
</dbReference>
<accession>A0A8J6XWG0</accession>
<keyword evidence="7 13" id="KW-0479">Metal-binding</keyword>
<feature type="binding site" evidence="16">
    <location>
        <position position="91"/>
    </location>
    <ligand>
        <name>Zn(2+)</name>
        <dbReference type="ChEBI" id="CHEBI:29105"/>
        <note>catalytic</note>
    </ligand>
</feature>
<dbReference type="PANTHER" id="PTHR38011:SF7">
    <property type="entry name" value="2,5-DIAMINO-6-RIBOSYLAMINO-4(3H)-PYRIMIDINONE 5'-PHOSPHATE REDUCTASE"/>
    <property type="match status" value="1"/>
</dbReference>
<organism evidence="18 19">
    <name type="scientific">Candidatus Polarisedimenticola svalbardensis</name>
    <dbReference type="NCBI Taxonomy" id="2886004"/>
    <lineage>
        <taxon>Bacteria</taxon>
        <taxon>Pseudomonadati</taxon>
        <taxon>Acidobacteriota</taxon>
        <taxon>Candidatus Polarisedimenticolia</taxon>
        <taxon>Candidatus Polarisedimenticolales</taxon>
        <taxon>Candidatus Polarisedimenticolaceae</taxon>
        <taxon>Candidatus Polarisedimenticola</taxon>
    </lineage>
</organism>
<evidence type="ECO:0000256" key="13">
    <source>
        <dbReference type="PIRNR" id="PIRNR006769"/>
    </source>
</evidence>
<keyword evidence="8 13" id="KW-0378">Hydrolase</keyword>
<evidence type="ECO:0000256" key="10">
    <source>
        <dbReference type="ARBA" id="ARBA00022857"/>
    </source>
</evidence>
<feature type="binding site" evidence="16">
    <location>
        <position position="82"/>
    </location>
    <ligand>
        <name>Zn(2+)</name>
        <dbReference type="ChEBI" id="CHEBI:29105"/>
        <note>catalytic</note>
    </ligand>
</feature>
<dbReference type="GO" id="GO:0008835">
    <property type="term" value="F:diaminohydroxyphosphoribosylaminopyrimidine deaminase activity"/>
    <property type="evidence" value="ECO:0007669"/>
    <property type="project" value="UniProtKB-EC"/>
</dbReference>
<evidence type="ECO:0000313" key="18">
    <source>
        <dbReference type="EMBL" id="MBD3867641.1"/>
    </source>
</evidence>
<dbReference type="GO" id="GO:0009231">
    <property type="term" value="P:riboflavin biosynthetic process"/>
    <property type="evidence" value="ECO:0007669"/>
    <property type="project" value="UniProtKB-UniPathway"/>
</dbReference>
<dbReference type="EC" id="1.1.1.193" evidence="13"/>
<evidence type="ECO:0000256" key="14">
    <source>
        <dbReference type="PIRSR" id="PIRSR006769-1"/>
    </source>
</evidence>
<feature type="binding site" evidence="15">
    <location>
        <position position="175"/>
    </location>
    <ligand>
        <name>substrate</name>
    </ligand>
</feature>
<comment type="cofactor">
    <cofactor evidence="13 16">
        <name>Zn(2+)</name>
        <dbReference type="ChEBI" id="CHEBI:29105"/>
    </cofactor>
    <text evidence="13 16">Binds 1 zinc ion.</text>
</comment>
<dbReference type="InterPro" id="IPR002734">
    <property type="entry name" value="RibDG_C"/>
</dbReference>
<feature type="binding site" evidence="15">
    <location>
        <begin position="305"/>
        <end position="311"/>
    </location>
    <ligand>
        <name>NADP(+)</name>
        <dbReference type="ChEBI" id="CHEBI:58349"/>
    </ligand>
</feature>
<evidence type="ECO:0000256" key="12">
    <source>
        <dbReference type="ARBA" id="ARBA00023268"/>
    </source>
</evidence>
<feature type="binding site" evidence="15">
    <location>
        <position position="191"/>
    </location>
    <ligand>
        <name>substrate</name>
    </ligand>
</feature>
<dbReference type="EC" id="3.5.4.26" evidence="13"/>
<comment type="catalytic activity">
    <reaction evidence="13">
        <text>2,5-diamino-6-hydroxy-4-(5-phosphoribosylamino)-pyrimidine + H2O + H(+) = 5-amino-6-(5-phospho-D-ribosylamino)uracil + NH4(+)</text>
        <dbReference type="Rhea" id="RHEA:21868"/>
        <dbReference type="ChEBI" id="CHEBI:15377"/>
        <dbReference type="ChEBI" id="CHEBI:15378"/>
        <dbReference type="ChEBI" id="CHEBI:28938"/>
        <dbReference type="ChEBI" id="CHEBI:58453"/>
        <dbReference type="ChEBI" id="CHEBI:58614"/>
        <dbReference type="EC" id="3.5.4.26"/>
    </reaction>
</comment>
<dbReference type="Pfam" id="PF00383">
    <property type="entry name" value="dCMP_cyt_deam_1"/>
    <property type="match status" value="1"/>
</dbReference>
<feature type="binding site" evidence="16">
    <location>
        <position position="57"/>
    </location>
    <ligand>
        <name>Zn(2+)</name>
        <dbReference type="ChEBI" id="CHEBI:29105"/>
        <note>catalytic</note>
    </ligand>
</feature>
<protein>
    <recommendedName>
        <fullName evidence="13">Riboflavin biosynthesis protein RibD</fullName>
    </recommendedName>
    <domain>
        <recommendedName>
            <fullName evidence="13">Diaminohydroxyphosphoribosylaminopyrimidine deaminase</fullName>
            <shortName evidence="13">DRAP deaminase</shortName>
            <ecNumber evidence="13">3.5.4.26</ecNumber>
        </recommendedName>
        <alternativeName>
            <fullName evidence="13">Riboflavin-specific deaminase</fullName>
        </alternativeName>
    </domain>
    <domain>
        <recommendedName>
            <fullName evidence="13">5-amino-6-(5-phosphoribosylamino)uracil reductase</fullName>
            <ecNumber evidence="13">1.1.1.193</ecNumber>
        </recommendedName>
        <alternativeName>
            <fullName evidence="13">HTP reductase</fullName>
        </alternativeName>
    </domain>
</protein>
<keyword evidence="12" id="KW-0511">Multifunctional enzyme</keyword>
<dbReference type="EMBL" id="JACXWD010000013">
    <property type="protein sequence ID" value="MBD3867641.1"/>
    <property type="molecule type" value="Genomic_DNA"/>
</dbReference>
<feature type="binding site" evidence="15">
    <location>
        <position position="303"/>
    </location>
    <ligand>
        <name>substrate</name>
    </ligand>
</feature>
<keyword evidence="9 13" id="KW-0862">Zinc</keyword>
<evidence type="ECO:0000256" key="15">
    <source>
        <dbReference type="PIRSR" id="PIRSR006769-2"/>
    </source>
</evidence>
<evidence type="ECO:0000256" key="3">
    <source>
        <dbReference type="ARBA" id="ARBA00004910"/>
    </source>
</evidence>
<evidence type="ECO:0000259" key="17">
    <source>
        <dbReference type="PROSITE" id="PS51747"/>
    </source>
</evidence>
<comment type="pathway">
    <text evidence="2 13">Cofactor biosynthesis; riboflavin biosynthesis; 5-amino-6-(D-ribitylamino)uracil from GTP: step 2/4.</text>
</comment>
<dbReference type="InterPro" id="IPR016193">
    <property type="entry name" value="Cytidine_deaminase-like"/>
</dbReference>
<comment type="similarity">
    <text evidence="5 13">In the C-terminal section; belongs to the HTP reductase family.</text>
</comment>
<feature type="binding site" evidence="15">
    <location>
        <position position="214"/>
    </location>
    <ligand>
        <name>substrate</name>
    </ligand>
</feature>
<dbReference type="Pfam" id="PF01872">
    <property type="entry name" value="RibD_C"/>
    <property type="match status" value="1"/>
</dbReference>
<comment type="similarity">
    <text evidence="4 13">In the N-terminal section; belongs to the cytidine and deoxycytidylate deaminase family.</text>
</comment>
<dbReference type="InterPro" id="IPR002125">
    <property type="entry name" value="CMP_dCMP_dom"/>
</dbReference>
<dbReference type="SUPFAM" id="SSF53927">
    <property type="entry name" value="Cytidine deaminase-like"/>
    <property type="match status" value="1"/>
</dbReference>
<name>A0A8J6XWG0_9BACT</name>
<evidence type="ECO:0000256" key="8">
    <source>
        <dbReference type="ARBA" id="ARBA00022801"/>
    </source>
</evidence>
<sequence>MSKASPMADDRYWMGQAIALATLGSGTTRPNPMVGSVVVKDGVPVGSGYHRRAGEDHAEVAALRRAGDSARGATLYVTLEPCIHHGRTPPCTDAIFRAGITRVVTALEDPNPAVAGRGIAALEAKGVQVTTGVLEPEAETINGPFLNLHRTGRPLVTLKAAVSQDGRIAAGAGQSKWITGAEARTFAHRLRFCHDAVLVGAGTARVDDPLMTVRLEDLELSGAGGPLPVLLSVSMDLDPGLRLFENAASGGTAVRVYTVGGGSSRSLPGAEVVTVPAGPDGGLDLAAVLDDLGRIGIRSVLVEGGARTFAGFLDQGLVDRWAIFRAPVVLGEDGGTPLVAIPASPSPGDGWWMETERTFPLGRDRLTLATPVRYQQCSPV</sequence>
<dbReference type="UniPathway" id="UPA00275">
    <property type="reaction ID" value="UER00401"/>
</dbReference>
<dbReference type="InterPro" id="IPR050765">
    <property type="entry name" value="Riboflavin_Biosynth_HTPR"/>
</dbReference>
<dbReference type="NCBIfam" id="TIGR00326">
    <property type="entry name" value="eubact_ribD"/>
    <property type="match status" value="1"/>
</dbReference>
<dbReference type="PROSITE" id="PS00903">
    <property type="entry name" value="CYT_DCMP_DEAMINASES_1"/>
    <property type="match status" value="1"/>
</dbReference>
<dbReference type="CDD" id="cd01284">
    <property type="entry name" value="Riboflavin_deaminase-reductase"/>
    <property type="match status" value="1"/>
</dbReference>
<comment type="function">
    <text evidence="1 13">Converts 2,5-diamino-6-(ribosylamino)-4(3h)-pyrimidinone 5'-phosphate into 5-amino-6-(ribosylamino)-2,4(1h,3h)-pyrimidinedione 5'-phosphate.</text>
</comment>
<evidence type="ECO:0000256" key="7">
    <source>
        <dbReference type="ARBA" id="ARBA00022723"/>
    </source>
</evidence>
<evidence type="ECO:0000256" key="9">
    <source>
        <dbReference type="ARBA" id="ARBA00022833"/>
    </source>
</evidence>
<keyword evidence="11 13" id="KW-0560">Oxidoreductase</keyword>
<dbReference type="Proteomes" id="UP000648239">
    <property type="component" value="Unassembled WGS sequence"/>
</dbReference>
<keyword evidence="6 13" id="KW-0686">Riboflavin biosynthesis</keyword>
<dbReference type="PROSITE" id="PS51747">
    <property type="entry name" value="CYT_DCMP_DEAMINASES_2"/>
    <property type="match status" value="1"/>
</dbReference>
<dbReference type="Gene3D" id="3.40.140.10">
    <property type="entry name" value="Cytidine Deaminase, domain 2"/>
    <property type="match status" value="1"/>
</dbReference>
<evidence type="ECO:0000256" key="1">
    <source>
        <dbReference type="ARBA" id="ARBA00002151"/>
    </source>
</evidence>
<feature type="binding site" evidence="15">
    <location>
        <position position="161"/>
    </location>
    <ligand>
        <name>NADP(+)</name>
        <dbReference type="ChEBI" id="CHEBI:58349"/>
    </ligand>
</feature>
<dbReference type="PIRSF" id="PIRSF006769">
    <property type="entry name" value="RibD"/>
    <property type="match status" value="1"/>
</dbReference>
<dbReference type="FunFam" id="3.40.140.10:FF:000025">
    <property type="entry name" value="Riboflavin biosynthesis protein RibD"/>
    <property type="match status" value="1"/>
</dbReference>
<keyword evidence="10 13" id="KW-0521">NADP</keyword>
<feature type="binding site" evidence="15">
    <location>
        <position position="207"/>
    </location>
    <ligand>
        <name>NADP(+)</name>
        <dbReference type="ChEBI" id="CHEBI:58349"/>
    </ligand>
</feature>
<feature type="domain" description="CMP/dCMP-type deaminase" evidence="17">
    <location>
        <begin position="8"/>
        <end position="130"/>
    </location>
</feature>
<dbReference type="PANTHER" id="PTHR38011">
    <property type="entry name" value="DIHYDROFOLATE REDUCTASE FAMILY PROTEIN (AFU_ORTHOLOGUE AFUA_8G06820)"/>
    <property type="match status" value="1"/>
</dbReference>
<dbReference type="InterPro" id="IPR024072">
    <property type="entry name" value="DHFR-like_dom_sf"/>
</dbReference>
<dbReference type="SUPFAM" id="SSF53597">
    <property type="entry name" value="Dihydrofolate reductase-like"/>
    <property type="match status" value="1"/>
</dbReference>
<evidence type="ECO:0000256" key="16">
    <source>
        <dbReference type="PIRSR" id="PIRSR006769-3"/>
    </source>
</evidence>
<comment type="catalytic activity">
    <reaction evidence="13">
        <text>5-amino-6-(5-phospho-D-ribitylamino)uracil + NADP(+) = 5-amino-6-(5-phospho-D-ribosylamino)uracil + NADPH + H(+)</text>
        <dbReference type="Rhea" id="RHEA:17845"/>
        <dbReference type="ChEBI" id="CHEBI:15378"/>
        <dbReference type="ChEBI" id="CHEBI:57783"/>
        <dbReference type="ChEBI" id="CHEBI:58349"/>
        <dbReference type="ChEBI" id="CHEBI:58421"/>
        <dbReference type="ChEBI" id="CHEBI:58453"/>
        <dbReference type="EC" id="1.1.1.193"/>
    </reaction>
</comment>
<feature type="binding site" evidence="15">
    <location>
        <position position="177"/>
    </location>
    <ligand>
        <name>NADP(+)</name>
        <dbReference type="ChEBI" id="CHEBI:58349"/>
    </ligand>
</feature>
<evidence type="ECO:0000256" key="6">
    <source>
        <dbReference type="ARBA" id="ARBA00022619"/>
    </source>
</evidence>
<comment type="pathway">
    <text evidence="3 13">Cofactor biosynthesis; riboflavin biosynthesis; 5-amino-6-(D-ribitylamino)uracil from GTP: step 3/4.</text>
</comment>
<feature type="binding site" evidence="15">
    <location>
        <position position="203"/>
    </location>
    <ligand>
        <name>substrate</name>
    </ligand>
</feature>
<reference evidence="18 19" key="1">
    <citation type="submission" date="2020-08" db="EMBL/GenBank/DDBJ databases">
        <title>Acidobacteriota in marine sediments use diverse sulfur dissimilation pathways.</title>
        <authorList>
            <person name="Wasmund K."/>
        </authorList>
    </citation>
    <scope>NUCLEOTIDE SEQUENCE [LARGE SCALE GENOMIC DNA]</scope>
    <source>
        <strain evidence="18">MAG AM4</strain>
    </source>
</reference>
<comment type="caution">
    <text evidence="18">The sequence shown here is derived from an EMBL/GenBank/DDBJ whole genome shotgun (WGS) entry which is preliminary data.</text>
</comment>
<dbReference type="InterPro" id="IPR016192">
    <property type="entry name" value="APOBEC/CMP_deaminase_Zn-bd"/>
</dbReference>
<dbReference type="GO" id="GO:0008270">
    <property type="term" value="F:zinc ion binding"/>
    <property type="evidence" value="ECO:0007669"/>
    <property type="project" value="InterPro"/>
</dbReference>
<evidence type="ECO:0000313" key="19">
    <source>
        <dbReference type="Proteomes" id="UP000648239"/>
    </source>
</evidence>
<proteinExistence type="inferred from homology"/>
<dbReference type="AlphaFoldDB" id="A0A8J6XWG0"/>